<reference evidence="3 4" key="1">
    <citation type="submission" date="2019-03" db="EMBL/GenBank/DDBJ databases">
        <title>Sequencing 23 genomes of Wallemia ichthyophaga.</title>
        <authorList>
            <person name="Gostincar C."/>
        </authorList>
    </citation>
    <scope>NUCLEOTIDE SEQUENCE [LARGE SCALE GENOMIC DNA]</scope>
    <source>
        <strain evidence="3 4">EXF-5753</strain>
    </source>
</reference>
<organism evidence="3 4">
    <name type="scientific">Wallemia hederae</name>
    <dbReference type="NCBI Taxonomy" id="1540922"/>
    <lineage>
        <taxon>Eukaryota</taxon>
        <taxon>Fungi</taxon>
        <taxon>Dikarya</taxon>
        <taxon>Basidiomycota</taxon>
        <taxon>Wallemiomycotina</taxon>
        <taxon>Wallemiomycetes</taxon>
        <taxon>Wallemiales</taxon>
        <taxon>Wallemiaceae</taxon>
        <taxon>Wallemia</taxon>
    </lineage>
</organism>
<evidence type="ECO:0000313" key="4">
    <source>
        <dbReference type="Proteomes" id="UP000310189"/>
    </source>
</evidence>
<name>A0A4T0FP95_9BASI</name>
<feature type="compositionally biased region" description="Basic and acidic residues" evidence="1">
    <location>
        <begin position="15"/>
        <end position="29"/>
    </location>
</feature>
<feature type="transmembrane region" description="Helical" evidence="2">
    <location>
        <begin position="109"/>
        <end position="131"/>
    </location>
</feature>
<evidence type="ECO:0000256" key="2">
    <source>
        <dbReference type="SAM" id="Phobius"/>
    </source>
</evidence>
<feature type="region of interest" description="Disordered" evidence="1">
    <location>
        <begin position="14"/>
        <end position="58"/>
    </location>
</feature>
<dbReference type="AlphaFoldDB" id="A0A4T0FP95"/>
<proteinExistence type="predicted"/>
<feature type="compositionally biased region" description="Polar residues" evidence="1">
    <location>
        <begin position="30"/>
        <end position="54"/>
    </location>
</feature>
<keyword evidence="4" id="KW-1185">Reference proteome</keyword>
<keyword evidence="2" id="KW-1133">Transmembrane helix</keyword>
<dbReference type="EMBL" id="SPNW01000028">
    <property type="protein sequence ID" value="TIA89354.1"/>
    <property type="molecule type" value="Genomic_DNA"/>
</dbReference>
<protein>
    <submittedName>
        <fullName evidence="3">Uncharacterized protein</fullName>
    </submittedName>
</protein>
<dbReference type="Proteomes" id="UP000310189">
    <property type="component" value="Unassembled WGS sequence"/>
</dbReference>
<keyword evidence="2" id="KW-0472">Membrane</keyword>
<dbReference type="OrthoDB" id="10448001at2759"/>
<evidence type="ECO:0000256" key="1">
    <source>
        <dbReference type="SAM" id="MobiDB-lite"/>
    </source>
</evidence>
<sequence>MKMISFISTTMAPALDKHDNTTHTPHNSDHSTSSKRQLGNPATGNNERGGSANSPFDDLPVDIDLSILKDPPPNPLTPDSNYCVALLSLGPPLGRQYLDCLEDASTPQVTASAVMGVLSLILSLGIITRIVSKSIKIQLRVIR</sequence>
<comment type="caution">
    <text evidence="3">The sequence shown here is derived from an EMBL/GenBank/DDBJ whole genome shotgun (WGS) entry which is preliminary data.</text>
</comment>
<keyword evidence="2" id="KW-0812">Transmembrane</keyword>
<gene>
    <name evidence="3" type="ORF">E3P99_02098</name>
</gene>
<accession>A0A4T0FP95</accession>
<evidence type="ECO:0000313" key="3">
    <source>
        <dbReference type="EMBL" id="TIA89354.1"/>
    </source>
</evidence>